<sequence>MVAKMPPSLNQALATADKQPWYQLLFPPLLEEIYQRDTAAHRIRRYRLFGVIGIVVFMLYGLVDRFYLVDVYQHIWIWRWLLLPGFAALTIFCSFWRRFLPYYEYSVVVASTAFALGLIWFFSLSHMPTAQHYYGGVMLCLVFMMFGLRIPFRLACYSCAVTLAYLGWVLWSLHFLDEAARSLIFILMLSSVLLGLLGLFQLEKEERRSYLLALALQRDHRQLQQGFKYLQQISTVDGLTGLFNRRYFDQQLHTFWERRLQQQVDIALLFVDVDYFKRYNDSQGHQMGDETLIKVAQVISRHAEPWQGCAARYGGEEFVLLLSGCNVQQTMALAEQIRQQVEGLALAHPSSLCSQVVTISIGIAVAHASINQQPDWLVNTADAAVYQAKKQGRNRIVAMHSCQPLAS</sequence>
<comment type="caution">
    <text evidence="5">The sequence shown here is derived from an EMBL/GenBank/DDBJ whole genome shotgun (WGS) entry which is preliminary data.</text>
</comment>
<keyword evidence="3" id="KW-0472">Membrane</keyword>
<feature type="transmembrane region" description="Helical" evidence="3">
    <location>
        <begin position="130"/>
        <end position="148"/>
    </location>
</feature>
<organism evidence="5 6">
    <name type="scientific">Aquitalea aquatica</name>
    <dbReference type="NCBI Taxonomy" id="3044273"/>
    <lineage>
        <taxon>Bacteria</taxon>
        <taxon>Pseudomonadati</taxon>
        <taxon>Pseudomonadota</taxon>
        <taxon>Betaproteobacteria</taxon>
        <taxon>Neisseriales</taxon>
        <taxon>Chromobacteriaceae</taxon>
        <taxon>Aquitalea</taxon>
    </lineage>
</organism>
<feature type="domain" description="GGDEF" evidence="4">
    <location>
        <begin position="264"/>
        <end position="401"/>
    </location>
</feature>
<dbReference type="InterPro" id="IPR050469">
    <property type="entry name" value="Diguanylate_Cyclase"/>
</dbReference>
<dbReference type="GO" id="GO:1902201">
    <property type="term" value="P:negative regulation of bacterial-type flagellum-dependent cell motility"/>
    <property type="evidence" value="ECO:0007669"/>
    <property type="project" value="TreeGrafter"/>
</dbReference>
<evidence type="ECO:0000313" key="5">
    <source>
        <dbReference type="EMBL" id="MBA4707861.1"/>
    </source>
</evidence>
<dbReference type="InterPro" id="IPR043128">
    <property type="entry name" value="Rev_trsase/Diguanyl_cyclase"/>
</dbReference>
<dbReference type="EMBL" id="JACERN010000018">
    <property type="protein sequence ID" value="MBA4707861.1"/>
    <property type="molecule type" value="Genomic_DNA"/>
</dbReference>
<proteinExistence type="predicted"/>
<protein>
    <recommendedName>
        <fullName evidence="1">diguanylate cyclase</fullName>
        <ecNumber evidence="1">2.7.7.65</ecNumber>
    </recommendedName>
</protein>
<feature type="transmembrane region" description="Helical" evidence="3">
    <location>
        <begin position="182"/>
        <end position="202"/>
    </location>
</feature>
<dbReference type="AlphaFoldDB" id="A0A838YB17"/>
<dbReference type="Pfam" id="PF00990">
    <property type="entry name" value="GGDEF"/>
    <property type="match status" value="1"/>
</dbReference>
<evidence type="ECO:0000313" key="6">
    <source>
        <dbReference type="Proteomes" id="UP000545606"/>
    </source>
</evidence>
<keyword evidence="3" id="KW-0812">Transmembrane</keyword>
<evidence type="ECO:0000256" key="1">
    <source>
        <dbReference type="ARBA" id="ARBA00012528"/>
    </source>
</evidence>
<dbReference type="Gene3D" id="3.30.70.270">
    <property type="match status" value="1"/>
</dbReference>
<evidence type="ECO:0000256" key="3">
    <source>
        <dbReference type="SAM" id="Phobius"/>
    </source>
</evidence>
<evidence type="ECO:0000256" key="2">
    <source>
        <dbReference type="ARBA" id="ARBA00034247"/>
    </source>
</evidence>
<dbReference type="SUPFAM" id="SSF55073">
    <property type="entry name" value="Nucleotide cyclase"/>
    <property type="match status" value="1"/>
</dbReference>
<dbReference type="NCBIfam" id="TIGR00254">
    <property type="entry name" value="GGDEF"/>
    <property type="match status" value="1"/>
</dbReference>
<dbReference type="EC" id="2.7.7.65" evidence="1"/>
<dbReference type="PROSITE" id="PS50887">
    <property type="entry name" value="GGDEF"/>
    <property type="match status" value="1"/>
</dbReference>
<dbReference type="RefSeq" id="WP_181835108.1">
    <property type="nucleotide sequence ID" value="NZ_JACERN010000018.1"/>
</dbReference>
<dbReference type="InterPro" id="IPR000160">
    <property type="entry name" value="GGDEF_dom"/>
</dbReference>
<comment type="catalytic activity">
    <reaction evidence="2">
        <text>2 GTP = 3',3'-c-di-GMP + 2 diphosphate</text>
        <dbReference type="Rhea" id="RHEA:24898"/>
        <dbReference type="ChEBI" id="CHEBI:33019"/>
        <dbReference type="ChEBI" id="CHEBI:37565"/>
        <dbReference type="ChEBI" id="CHEBI:58805"/>
        <dbReference type="EC" id="2.7.7.65"/>
    </reaction>
</comment>
<gene>
    <name evidence="5" type="ORF">H2Z84_05620</name>
</gene>
<dbReference type="GO" id="GO:0043709">
    <property type="term" value="P:cell adhesion involved in single-species biofilm formation"/>
    <property type="evidence" value="ECO:0007669"/>
    <property type="project" value="TreeGrafter"/>
</dbReference>
<feature type="transmembrane region" description="Helical" evidence="3">
    <location>
        <begin position="75"/>
        <end position="95"/>
    </location>
</feature>
<feature type="transmembrane region" description="Helical" evidence="3">
    <location>
        <begin position="102"/>
        <end position="124"/>
    </location>
</feature>
<reference evidence="5 6" key="1">
    <citation type="submission" date="2020-07" db="EMBL/GenBank/DDBJ databases">
        <title>Draft genome sequence of violacein-producing bacteria and related species.</title>
        <authorList>
            <person name="Wilson H.S."/>
            <person name="De Leon M.E."/>
        </authorList>
    </citation>
    <scope>NUCLEOTIDE SEQUENCE [LARGE SCALE GENOMIC DNA]</scope>
    <source>
        <strain evidence="5 6">HSC-21Su07</strain>
    </source>
</reference>
<dbReference type="FunFam" id="3.30.70.270:FF:000001">
    <property type="entry name" value="Diguanylate cyclase domain protein"/>
    <property type="match status" value="1"/>
</dbReference>
<dbReference type="PANTHER" id="PTHR45138:SF9">
    <property type="entry name" value="DIGUANYLATE CYCLASE DGCM-RELATED"/>
    <property type="match status" value="1"/>
</dbReference>
<name>A0A838YB17_9NEIS</name>
<evidence type="ECO:0000259" key="4">
    <source>
        <dbReference type="PROSITE" id="PS50887"/>
    </source>
</evidence>
<feature type="transmembrane region" description="Helical" evidence="3">
    <location>
        <begin position="155"/>
        <end position="176"/>
    </location>
</feature>
<dbReference type="PANTHER" id="PTHR45138">
    <property type="entry name" value="REGULATORY COMPONENTS OF SENSORY TRANSDUCTION SYSTEM"/>
    <property type="match status" value="1"/>
</dbReference>
<dbReference type="GO" id="GO:0052621">
    <property type="term" value="F:diguanylate cyclase activity"/>
    <property type="evidence" value="ECO:0007669"/>
    <property type="project" value="UniProtKB-EC"/>
</dbReference>
<feature type="transmembrane region" description="Helical" evidence="3">
    <location>
        <begin position="46"/>
        <end position="63"/>
    </location>
</feature>
<dbReference type="Proteomes" id="UP000545606">
    <property type="component" value="Unassembled WGS sequence"/>
</dbReference>
<dbReference type="InterPro" id="IPR029787">
    <property type="entry name" value="Nucleotide_cyclase"/>
</dbReference>
<dbReference type="GO" id="GO:0005886">
    <property type="term" value="C:plasma membrane"/>
    <property type="evidence" value="ECO:0007669"/>
    <property type="project" value="TreeGrafter"/>
</dbReference>
<dbReference type="CDD" id="cd01949">
    <property type="entry name" value="GGDEF"/>
    <property type="match status" value="1"/>
</dbReference>
<dbReference type="SMART" id="SM00267">
    <property type="entry name" value="GGDEF"/>
    <property type="match status" value="1"/>
</dbReference>
<keyword evidence="3" id="KW-1133">Transmembrane helix</keyword>
<accession>A0A838YB17</accession>
<keyword evidence="6" id="KW-1185">Reference proteome</keyword>